<comment type="caution">
    <text evidence="1">The sequence shown here is derived from an EMBL/GenBank/DDBJ whole genome shotgun (WGS) entry which is preliminary data.</text>
</comment>
<evidence type="ECO:0000313" key="2">
    <source>
        <dbReference type="Proteomes" id="UP001152888"/>
    </source>
</evidence>
<accession>A0A9P0MND8</accession>
<keyword evidence="2" id="KW-1185">Reference proteome</keyword>
<sequence>MANGHRLTALSVVWFNFLEYGTVGDRQYTVHQRPRC</sequence>
<organism evidence="1 2">
    <name type="scientific">Acanthoscelides obtectus</name>
    <name type="common">Bean weevil</name>
    <name type="synonym">Bruchus obtectus</name>
    <dbReference type="NCBI Taxonomy" id="200917"/>
    <lineage>
        <taxon>Eukaryota</taxon>
        <taxon>Metazoa</taxon>
        <taxon>Ecdysozoa</taxon>
        <taxon>Arthropoda</taxon>
        <taxon>Hexapoda</taxon>
        <taxon>Insecta</taxon>
        <taxon>Pterygota</taxon>
        <taxon>Neoptera</taxon>
        <taxon>Endopterygota</taxon>
        <taxon>Coleoptera</taxon>
        <taxon>Polyphaga</taxon>
        <taxon>Cucujiformia</taxon>
        <taxon>Chrysomeloidea</taxon>
        <taxon>Chrysomelidae</taxon>
        <taxon>Bruchinae</taxon>
        <taxon>Bruchini</taxon>
        <taxon>Acanthoscelides</taxon>
    </lineage>
</organism>
<reference evidence="1" key="1">
    <citation type="submission" date="2022-03" db="EMBL/GenBank/DDBJ databases">
        <authorList>
            <person name="Sayadi A."/>
        </authorList>
    </citation>
    <scope>NUCLEOTIDE SEQUENCE</scope>
</reference>
<dbReference type="EMBL" id="CAKOFQ010008789">
    <property type="protein sequence ID" value="CAH2015975.1"/>
    <property type="molecule type" value="Genomic_DNA"/>
</dbReference>
<dbReference type="Proteomes" id="UP001152888">
    <property type="component" value="Unassembled WGS sequence"/>
</dbReference>
<dbReference type="AlphaFoldDB" id="A0A9P0MND8"/>
<protein>
    <submittedName>
        <fullName evidence="1">Uncharacterized protein</fullName>
    </submittedName>
</protein>
<proteinExistence type="predicted"/>
<gene>
    <name evidence="1" type="ORF">ACAOBT_LOCUS35070</name>
</gene>
<evidence type="ECO:0000313" key="1">
    <source>
        <dbReference type="EMBL" id="CAH2015975.1"/>
    </source>
</evidence>
<name>A0A9P0MND8_ACAOB</name>